<feature type="compositionally biased region" description="Basic and acidic residues" evidence="1">
    <location>
        <begin position="64"/>
        <end position="77"/>
    </location>
</feature>
<evidence type="ECO:0000313" key="3">
    <source>
        <dbReference type="Proteomes" id="UP001162131"/>
    </source>
</evidence>
<dbReference type="EMBL" id="CAJZBQ010000046">
    <property type="protein sequence ID" value="CAG9328543.1"/>
    <property type="molecule type" value="Genomic_DNA"/>
</dbReference>
<dbReference type="AlphaFoldDB" id="A0AAU9JNR1"/>
<comment type="caution">
    <text evidence="2">The sequence shown here is derived from an EMBL/GenBank/DDBJ whole genome shotgun (WGS) entry which is preliminary data.</text>
</comment>
<evidence type="ECO:0000256" key="1">
    <source>
        <dbReference type="SAM" id="MobiDB-lite"/>
    </source>
</evidence>
<organism evidence="2 3">
    <name type="scientific">Blepharisma stoltei</name>
    <dbReference type="NCBI Taxonomy" id="1481888"/>
    <lineage>
        <taxon>Eukaryota</taxon>
        <taxon>Sar</taxon>
        <taxon>Alveolata</taxon>
        <taxon>Ciliophora</taxon>
        <taxon>Postciliodesmatophora</taxon>
        <taxon>Heterotrichea</taxon>
        <taxon>Heterotrichida</taxon>
        <taxon>Blepharismidae</taxon>
        <taxon>Blepharisma</taxon>
    </lineage>
</organism>
<name>A0AAU9JNR1_9CILI</name>
<keyword evidence="3" id="KW-1185">Reference proteome</keyword>
<protein>
    <recommendedName>
        <fullName evidence="4">Coiled-coil domain-containing protein 124</fullName>
    </recommendedName>
</protein>
<evidence type="ECO:0000313" key="2">
    <source>
        <dbReference type="EMBL" id="CAG9328543.1"/>
    </source>
</evidence>
<feature type="compositionally biased region" description="Basic and acidic residues" evidence="1">
    <location>
        <begin position="14"/>
        <end position="57"/>
    </location>
</feature>
<gene>
    <name evidence="2" type="ORF">BSTOLATCC_MIC46540</name>
</gene>
<evidence type="ECO:0008006" key="4">
    <source>
        <dbReference type="Google" id="ProtNLM"/>
    </source>
</evidence>
<reference evidence="2" key="1">
    <citation type="submission" date="2021-09" db="EMBL/GenBank/DDBJ databases">
        <authorList>
            <consortium name="AG Swart"/>
            <person name="Singh M."/>
            <person name="Singh A."/>
            <person name="Seah K."/>
            <person name="Emmerich C."/>
        </authorList>
    </citation>
    <scope>NUCLEOTIDE SEQUENCE</scope>
    <source>
        <strain evidence="2">ATCC30299</strain>
    </source>
</reference>
<proteinExistence type="predicted"/>
<feature type="region of interest" description="Disordered" evidence="1">
    <location>
        <begin position="1"/>
        <end position="81"/>
    </location>
</feature>
<sequence length="191" mass="23007">MAKMRMEYDEDFKEDEKLAKRAQREKEAKEKKDKELEERKKKREIRENENKEYERWLLGKNPKPTKEIQKTAEQKESLRRRKKLNEILGNLKRIDQDINPNHKKKENTNWNYNNDYHNEEEEDEVKKQSKNEHVGAWDRYSLHTVSKLNYPAVKDNCKPKLTQSFAKPQKYANYNLPIQMMKAKALKAAAN</sequence>
<dbReference type="Proteomes" id="UP001162131">
    <property type="component" value="Unassembled WGS sequence"/>
</dbReference>
<accession>A0AAU9JNR1</accession>